<protein>
    <submittedName>
        <fullName evidence="2">Uncharacterized protein</fullName>
    </submittedName>
</protein>
<dbReference type="Proteomes" id="UP000652761">
    <property type="component" value="Unassembled WGS sequence"/>
</dbReference>
<accession>A0A843XIY3</accession>
<evidence type="ECO:0000313" key="3">
    <source>
        <dbReference type="Proteomes" id="UP000652761"/>
    </source>
</evidence>
<evidence type="ECO:0000313" key="2">
    <source>
        <dbReference type="EMBL" id="MQM19202.1"/>
    </source>
</evidence>
<keyword evidence="1" id="KW-0472">Membrane</keyword>
<dbReference type="AlphaFoldDB" id="A0A843XIY3"/>
<feature type="transmembrane region" description="Helical" evidence="1">
    <location>
        <begin position="61"/>
        <end position="85"/>
    </location>
</feature>
<gene>
    <name evidence="2" type="ORF">Taro_052202</name>
</gene>
<keyword evidence="3" id="KW-1185">Reference proteome</keyword>
<keyword evidence="1" id="KW-0812">Transmembrane</keyword>
<evidence type="ECO:0000256" key="1">
    <source>
        <dbReference type="SAM" id="Phobius"/>
    </source>
</evidence>
<sequence length="87" mass="9650">MTKGIVIDKGNRYGLVEINVELWMMKVVMEVLGSEWRKELGAQELQLLLQLQAAQTRTPRALMALTPSQLALLVLAPAQLALLALTH</sequence>
<comment type="caution">
    <text evidence="2">The sequence shown here is derived from an EMBL/GenBank/DDBJ whole genome shotgun (WGS) entry which is preliminary data.</text>
</comment>
<organism evidence="2 3">
    <name type="scientific">Colocasia esculenta</name>
    <name type="common">Wild taro</name>
    <name type="synonym">Arum esculentum</name>
    <dbReference type="NCBI Taxonomy" id="4460"/>
    <lineage>
        <taxon>Eukaryota</taxon>
        <taxon>Viridiplantae</taxon>
        <taxon>Streptophyta</taxon>
        <taxon>Embryophyta</taxon>
        <taxon>Tracheophyta</taxon>
        <taxon>Spermatophyta</taxon>
        <taxon>Magnoliopsida</taxon>
        <taxon>Liliopsida</taxon>
        <taxon>Araceae</taxon>
        <taxon>Aroideae</taxon>
        <taxon>Colocasieae</taxon>
        <taxon>Colocasia</taxon>
    </lineage>
</organism>
<reference evidence="2" key="1">
    <citation type="submission" date="2017-07" db="EMBL/GenBank/DDBJ databases">
        <title>Taro Niue Genome Assembly and Annotation.</title>
        <authorList>
            <person name="Atibalentja N."/>
            <person name="Keating K."/>
            <person name="Fields C.J."/>
        </authorList>
    </citation>
    <scope>NUCLEOTIDE SEQUENCE</scope>
    <source>
        <strain evidence="2">Niue_2</strain>
        <tissue evidence="2">Leaf</tissue>
    </source>
</reference>
<dbReference type="EMBL" id="NMUH01008739">
    <property type="protein sequence ID" value="MQM19202.1"/>
    <property type="molecule type" value="Genomic_DNA"/>
</dbReference>
<proteinExistence type="predicted"/>
<keyword evidence="1" id="KW-1133">Transmembrane helix</keyword>
<name>A0A843XIY3_COLES</name>